<accession>S0FD89</accession>
<feature type="binding site" evidence="8">
    <location>
        <position position="145"/>
    </location>
    <ligand>
        <name>Mg(2+)</name>
        <dbReference type="ChEBI" id="CHEBI:18420"/>
    </ligand>
</feature>
<gene>
    <name evidence="10" type="ORF">BACCOPRO_01891</name>
</gene>
<dbReference type="STRING" id="547042.BACCOPRO_01891"/>
<keyword evidence="4" id="KW-0378">Hydrolase</keyword>
<dbReference type="SMART" id="SM00098">
    <property type="entry name" value="alkPPc"/>
    <property type="match status" value="1"/>
</dbReference>
<feature type="binding site" evidence="8">
    <location>
        <position position="281"/>
    </location>
    <ligand>
        <name>Zn(2+)</name>
        <dbReference type="ChEBI" id="CHEBI:29105"/>
        <label>2</label>
    </ligand>
</feature>
<evidence type="ECO:0000256" key="3">
    <source>
        <dbReference type="ARBA" id="ARBA00022723"/>
    </source>
</evidence>
<dbReference type="eggNOG" id="COG1785">
    <property type="taxonomic scope" value="Bacteria"/>
</dbReference>
<dbReference type="HOGENOM" id="CLU_008539_5_0_10"/>
<name>S0FD89_9BACT</name>
<evidence type="ECO:0000256" key="2">
    <source>
        <dbReference type="ARBA" id="ARBA00022553"/>
    </source>
</evidence>
<evidence type="ECO:0000313" key="11">
    <source>
        <dbReference type="Proteomes" id="UP000014073"/>
    </source>
</evidence>
<evidence type="ECO:0000256" key="4">
    <source>
        <dbReference type="ARBA" id="ARBA00022801"/>
    </source>
</evidence>
<proteinExistence type="inferred from homology"/>
<evidence type="ECO:0000256" key="8">
    <source>
        <dbReference type="PIRSR" id="PIRSR601952-2"/>
    </source>
</evidence>
<dbReference type="InterPro" id="IPR018299">
    <property type="entry name" value="Alkaline_phosphatase_AS"/>
</dbReference>
<dbReference type="PANTHER" id="PTHR11596:SF5">
    <property type="entry name" value="ALKALINE PHOSPHATASE"/>
    <property type="match status" value="1"/>
</dbReference>
<dbReference type="AlphaFoldDB" id="S0FD89"/>
<sequence length="480" mass="52771">MQKTINQIEIMRKITLLLAAVAFSIIGAYAQQAKYVFYFIGDGMGVNQVQGTELYRGELEGKIGITPILFTQFPYATVATTFSATNGVTDSAAAGTALATGNKTKNGAIGVLKDLETPVNSIAVWAKNAGYRVGVATSVSVDHATPAAFYAHAGSRSSYYNIGKDLYEAGFDFYAGSDFLDPTDKGKSESLYDMAEKNGYTIARGYKDYMKKCKKAEKMILFQPEAASQIDRSSIPYAIDRKKTDLSLQDITRSAINFLTKDQDKGFFLMVEGGKIDWACHANDAATTFHEVMDMDEAVKVAYEFYSQHPDETLIVITADHETGGFVLGTGPYKLNLQVLKNQKVSESGFTAIVNKLRQKTKNQVSWEAIRQALKENFGFWDQVQLNDKQEARLKAVYEKSFKGEGVQLEKSEYTQDEPIAGEAKRILDEIALIGWTSGDHSAGYVPVFAIGAGAELFQGRIDNTEIPEKIAKAAGFNHE</sequence>
<comment type="caution">
    <text evidence="10">The sequence shown here is derived from an EMBL/GenBank/DDBJ whole genome shotgun (WGS) entry which is preliminary data.</text>
</comment>
<dbReference type="Gene3D" id="3.40.720.10">
    <property type="entry name" value="Alkaline Phosphatase, subunit A"/>
    <property type="match status" value="1"/>
</dbReference>
<dbReference type="Gene3D" id="1.10.60.40">
    <property type="match status" value="1"/>
</dbReference>
<evidence type="ECO:0000256" key="1">
    <source>
        <dbReference type="ARBA" id="ARBA00005984"/>
    </source>
</evidence>
<dbReference type="PROSITE" id="PS00123">
    <property type="entry name" value="ALKALINE_PHOSPHATASE"/>
    <property type="match status" value="1"/>
</dbReference>
<dbReference type="GO" id="GO:0046872">
    <property type="term" value="F:metal ion binding"/>
    <property type="evidence" value="ECO:0007669"/>
    <property type="project" value="UniProtKB-KW"/>
</dbReference>
<dbReference type="SUPFAM" id="SSF53649">
    <property type="entry name" value="Alkaline phosphatase-like"/>
    <property type="match status" value="1"/>
</dbReference>
<evidence type="ECO:0000256" key="7">
    <source>
        <dbReference type="PIRSR" id="PIRSR601952-1"/>
    </source>
</evidence>
<comment type="similarity">
    <text evidence="1 9">Belongs to the alkaline phosphatase family.</text>
</comment>
<dbReference type="PANTHER" id="PTHR11596">
    <property type="entry name" value="ALKALINE PHOSPHATASE"/>
    <property type="match status" value="1"/>
</dbReference>
<feature type="binding site" evidence="8">
    <location>
        <position position="42"/>
    </location>
    <ligand>
        <name>Mg(2+)</name>
        <dbReference type="ChEBI" id="CHEBI:18420"/>
    </ligand>
</feature>
<feature type="binding site" evidence="8">
    <location>
        <position position="42"/>
    </location>
    <ligand>
        <name>Zn(2+)</name>
        <dbReference type="ChEBI" id="CHEBI:29105"/>
        <label>2</label>
    </ligand>
</feature>
<keyword evidence="3 8" id="KW-0479">Metal-binding</keyword>
<dbReference type="Pfam" id="PF00245">
    <property type="entry name" value="Alk_phosphatase"/>
    <property type="match status" value="2"/>
</dbReference>
<comment type="cofactor">
    <cofactor evidence="8">
        <name>Zn(2+)</name>
        <dbReference type="ChEBI" id="CHEBI:29105"/>
    </cofactor>
    <text evidence="8">Binds 2 Zn(2+) ions.</text>
</comment>
<keyword evidence="6 8" id="KW-0460">Magnesium</keyword>
<evidence type="ECO:0000256" key="6">
    <source>
        <dbReference type="ARBA" id="ARBA00022842"/>
    </source>
</evidence>
<keyword evidence="5 8" id="KW-0862">Zinc</keyword>
<feature type="binding site" evidence="8">
    <location>
        <position position="272"/>
    </location>
    <ligand>
        <name>Mg(2+)</name>
        <dbReference type="ChEBI" id="CHEBI:18420"/>
    </ligand>
</feature>
<feature type="active site" description="Phosphoserine intermediate" evidence="7">
    <location>
        <position position="91"/>
    </location>
</feature>
<dbReference type="Proteomes" id="UP000014073">
    <property type="component" value="Unassembled WGS sequence"/>
</dbReference>
<feature type="binding site" evidence="8">
    <location>
        <position position="441"/>
    </location>
    <ligand>
        <name>Zn(2+)</name>
        <dbReference type="ChEBI" id="CHEBI:29105"/>
        <label>2</label>
    </ligand>
</feature>
<organism evidence="10 11">
    <name type="scientific">Phocaeicola coprophilus DSM 18228 = JCM 13818</name>
    <dbReference type="NCBI Taxonomy" id="547042"/>
    <lineage>
        <taxon>Bacteria</taxon>
        <taxon>Pseudomonadati</taxon>
        <taxon>Bacteroidota</taxon>
        <taxon>Bacteroidia</taxon>
        <taxon>Bacteroidales</taxon>
        <taxon>Bacteroidaceae</taxon>
        <taxon>Phocaeicola</taxon>
    </lineage>
</organism>
<feature type="binding site" evidence="8">
    <location>
        <position position="320"/>
    </location>
    <ligand>
        <name>Zn(2+)</name>
        <dbReference type="ChEBI" id="CHEBI:29105"/>
        <label>2</label>
    </ligand>
</feature>
<dbReference type="InterPro" id="IPR001952">
    <property type="entry name" value="Alkaline_phosphatase"/>
</dbReference>
<dbReference type="InterPro" id="IPR017850">
    <property type="entry name" value="Alkaline_phosphatase_core_sf"/>
</dbReference>
<feature type="binding site" evidence="8">
    <location>
        <position position="277"/>
    </location>
    <ligand>
        <name>Zn(2+)</name>
        <dbReference type="ChEBI" id="CHEBI:29105"/>
        <label>2</label>
    </ligand>
</feature>
<reference evidence="10 11" key="1">
    <citation type="submission" date="2008-12" db="EMBL/GenBank/DDBJ databases">
        <authorList>
            <person name="Fulton L."/>
            <person name="Clifton S."/>
            <person name="Fulton B."/>
            <person name="Xu J."/>
            <person name="Minx P."/>
            <person name="Pepin K.H."/>
            <person name="Johnson M."/>
            <person name="Bhonagiri V."/>
            <person name="Nash W.E."/>
            <person name="Mardis E.R."/>
            <person name="Wilson R.K."/>
        </authorList>
    </citation>
    <scope>NUCLEOTIDE SEQUENCE [LARGE SCALE GENOMIC DNA]</scope>
    <source>
        <strain evidence="10 11">DSM 18228</strain>
    </source>
</reference>
<dbReference type="GO" id="GO:0004035">
    <property type="term" value="F:alkaline phosphatase activity"/>
    <property type="evidence" value="ECO:0007669"/>
    <property type="project" value="TreeGrafter"/>
</dbReference>
<protein>
    <submittedName>
        <fullName evidence="10">Alkaline phosphatase family protein</fullName>
    </submittedName>
</protein>
<dbReference type="PRINTS" id="PR00113">
    <property type="entry name" value="ALKPHPHTASE"/>
</dbReference>
<keyword evidence="2" id="KW-0597">Phosphoprotein</keyword>
<evidence type="ECO:0000256" key="5">
    <source>
        <dbReference type="ARBA" id="ARBA00022833"/>
    </source>
</evidence>
<comment type="cofactor">
    <cofactor evidence="8">
        <name>Mg(2+)</name>
        <dbReference type="ChEBI" id="CHEBI:18420"/>
    </cofactor>
    <text evidence="8">Binds 1 Mg(2+) ion.</text>
</comment>
<evidence type="ECO:0000256" key="9">
    <source>
        <dbReference type="RuleBase" id="RU003946"/>
    </source>
</evidence>
<evidence type="ECO:0000313" key="10">
    <source>
        <dbReference type="EMBL" id="EEF76391.1"/>
    </source>
</evidence>
<feature type="binding site" evidence="8">
    <location>
        <position position="321"/>
    </location>
    <ligand>
        <name>Zn(2+)</name>
        <dbReference type="ChEBI" id="CHEBI:29105"/>
        <label>2</label>
    </ligand>
</feature>
<dbReference type="CDD" id="cd16012">
    <property type="entry name" value="ALP"/>
    <property type="match status" value="1"/>
</dbReference>
<feature type="binding site" evidence="8">
    <location>
        <position position="143"/>
    </location>
    <ligand>
        <name>Mg(2+)</name>
        <dbReference type="ChEBI" id="CHEBI:18420"/>
    </ligand>
</feature>
<keyword evidence="11" id="KW-1185">Reference proteome</keyword>
<dbReference type="EMBL" id="ACBW01000138">
    <property type="protein sequence ID" value="EEF76391.1"/>
    <property type="molecule type" value="Genomic_DNA"/>
</dbReference>